<comment type="caution">
    <text evidence="3">The sequence shown here is derived from an EMBL/GenBank/DDBJ whole genome shotgun (WGS) entry which is preliminary data.</text>
</comment>
<dbReference type="EMBL" id="JAWRVE010000139">
    <property type="protein sequence ID" value="KAL1854439.1"/>
    <property type="molecule type" value="Genomic_DNA"/>
</dbReference>
<name>A0ABR3W759_9PEZI</name>
<evidence type="ECO:0000256" key="1">
    <source>
        <dbReference type="ARBA" id="ARBA00006484"/>
    </source>
</evidence>
<dbReference type="Pfam" id="PF13561">
    <property type="entry name" value="adh_short_C2"/>
    <property type="match status" value="1"/>
</dbReference>
<accession>A0ABR3W759</accession>
<keyword evidence="2" id="KW-0560">Oxidoreductase</keyword>
<gene>
    <name evidence="3" type="ORF">Daus18300_011459</name>
</gene>
<protein>
    <submittedName>
        <fullName evidence="3">Uncharacterized protein</fullName>
    </submittedName>
</protein>
<dbReference type="InterPro" id="IPR002347">
    <property type="entry name" value="SDR_fam"/>
</dbReference>
<evidence type="ECO:0000313" key="3">
    <source>
        <dbReference type="EMBL" id="KAL1854439.1"/>
    </source>
</evidence>
<dbReference type="PANTHER" id="PTHR42760:SF133">
    <property type="entry name" value="3-OXOACYL-[ACYL-CARRIER-PROTEIN] REDUCTASE"/>
    <property type="match status" value="1"/>
</dbReference>
<dbReference type="PRINTS" id="PR00080">
    <property type="entry name" value="SDRFAMILY"/>
</dbReference>
<dbReference type="InterPro" id="IPR036291">
    <property type="entry name" value="NAD(P)-bd_dom_sf"/>
</dbReference>
<dbReference type="SUPFAM" id="SSF51735">
    <property type="entry name" value="NAD(P)-binding Rossmann-fold domains"/>
    <property type="match status" value="1"/>
</dbReference>
<organism evidence="3 4">
    <name type="scientific">Diaporthe australafricana</name>
    <dbReference type="NCBI Taxonomy" id="127596"/>
    <lineage>
        <taxon>Eukaryota</taxon>
        <taxon>Fungi</taxon>
        <taxon>Dikarya</taxon>
        <taxon>Ascomycota</taxon>
        <taxon>Pezizomycotina</taxon>
        <taxon>Sordariomycetes</taxon>
        <taxon>Sordariomycetidae</taxon>
        <taxon>Diaporthales</taxon>
        <taxon>Diaporthaceae</taxon>
        <taxon>Diaporthe</taxon>
    </lineage>
</organism>
<dbReference type="PRINTS" id="PR00081">
    <property type="entry name" value="GDHRDH"/>
</dbReference>
<evidence type="ECO:0000256" key="2">
    <source>
        <dbReference type="ARBA" id="ARBA00023002"/>
    </source>
</evidence>
<keyword evidence="4" id="KW-1185">Reference proteome</keyword>
<sequence length="264" mass="27590">MASSALSMTGKTAIVTGSGRETSIGAAIAFALAHEGASVAVHHMSESSAPRAKKVAIEVERLGGKAIVVQGNITDVESVKKIVQDTLTAFDTKTIDILVNNAGGPIHARDSALTEMDSAHILETFTLNYLGPILMIQAAVPYMPQGGRIINIGAMASLIYVPFQPAYGASKAALDHSTRYLAAELGKTRGITVNTVAPGGVLTDPLLNVPPQALESIKKMSTSLSKAADRMGTTEDIADVVLFVASEKCRWITGHVFPTGGGMF</sequence>
<reference evidence="3 4" key="1">
    <citation type="journal article" date="2024" name="IMA Fungus">
        <title>IMA Genome - F19 : A genome assembly and annotation guide to empower mycologists, including annotated draft genome sequences of Ceratocystis pirilliformis, Diaporthe australafricana, Fusarium ophioides, Paecilomyces lecythidis, and Sporothrix stenoceras.</title>
        <authorList>
            <person name="Aylward J."/>
            <person name="Wilson A.M."/>
            <person name="Visagie C.M."/>
            <person name="Spraker J."/>
            <person name="Barnes I."/>
            <person name="Buitendag C."/>
            <person name="Ceriani C."/>
            <person name="Del Mar Angel L."/>
            <person name="du Plessis D."/>
            <person name="Fuchs T."/>
            <person name="Gasser K."/>
            <person name="Kramer D."/>
            <person name="Li W."/>
            <person name="Munsamy K."/>
            <person name="Piso A."/>
            <person name="Price J.L."/>
            <person name="Sonnekus B."/>
            <person name="Thomas C."/>
            <person name="van der Nest A."/>
            <person name="van Dijk A."/>
            <person name="van Heerden A."/>
            <person name="van Vuuren N."/>
            <person name="Yilmaz N."/>
            <person name="Duong T.A."/>
            <person name="van der Merwe N.A."/>
            <person name="Wingfield M.J."/>
            <person name="Wingfield B.D."/>
        </authorList>
    </citation>
    <scope>NUCLEOTIDE SEQUENCE [LARGE SCALE GENOMIC DNA]</scope>
    <source>
        <strain evidence="3 4">CMW 18300</strain>
    </source>
</reference>
<dbReference type="Gene3D" id="3.40.50.720">
    <property type="entry name" value="NAD(P)-binding Rossmann-like Domain"/>
    <property type="match status" value="1"/>
</dbReference>
<dbReference type="Proteomes" id="UP001583177">
    <property type="component" value="Unassembled WGS sequence"/>
</dbReference>
<comment type="similarity">
    <text evidence="1">Belongs to the short-chain dehydrogenases/reductases (SDR) family.</text>
</comment>
<dbReference type="PANTHER" id="PTHR42760">
    <property type="entry name" value="SHORT-CHAIN DEHYDROGENASES/REDUCTASES FAMILY MEMBER"/>
    <property type="match status" value="1"/>
</dbReference>
<dbReference type="CDD" id="cd05233">
    <property type="entry name" value="SDR_c"/>
    <property type="match status" value="1"/>
</dbReference>
<proteinExistence type="inferred from homology"/>
<evidence type="ECO:0000313" key="4">
    <source>
        <dbReference type="Proteomes" id="UP001583177"/>
    </source>
</evidence>